<dbReference type="AlphaFoldDB" id="A0AAJ6B2D8"/>
<accession>A0AAJ6B2D8</accession>
<dbReference type="EMBL" id="CP119321">
    <property type="protein sequence ID" value="WEK13068.1"/>
    <property type="molecule type" value="Genomic_DNA"/>
</dbReference>
<evidence type="ECO:0000313" key="4">
    <source>
        <dbReference type="EMBL" id="WEK13068.1"/>
    </source>
</evidence>
<evidence type="ECO:0000256" key="1">
    <source>
        <dbReference type="ARBA" id="ARBA00010577"/>
    </source>
</evidence>
<dbReference type="Proteomes" id="UP001213972">
    <property type="component" value="Chromosome"/>
</dbReference>
<keyword evidence="4" id="KW-0966">Cell projection</keyword>
<gene>
    <name evidence="4" type="ORF">P0Y48_11415</name>
</gene>
<keyword evidence="4" id="KW-0969">Cilium</keyword>
<dbReference type="InterPro" id="IPR005648">
    <property type="entry name" value="FlgD"/>
</dbReference>
<evidence type="ECO:0000256" key="2">
    <source>
        <dbReference type="ARBA" id="ARBA00022795"/>
    </source>
</evidence>
<sequence length="140" mass="14303">MPPVAAVSAPTATAGTGATTPATPPKKALDAEVFLQLLVAQMKNQDPSSPLDTNEMMAQTTQLAMMEQLTALADTFTESFALSMRQTAAGLVGTQASYVDADGVTRTGLVTKVSFENSVPLVTIGDATVPLDAVSGISAS</sequence>
<keyword evidence="2" id="KW-1005">Bacterial flagellum biogenesis</keyword>
<dbReference type="Pfam" id="PF03963">
    <property type="entry name" value="FlgD"/>
    <property type="match status" value="1"/>
</dbReference>
<comment type="similarity">
    <text evidence="1">Belongs to the FlgD family.</text>
</comment>
<protein>
    <submittedName>
        <fullName evidence="4">Flagellar hook capping FlgD N-terminal domain-containing protein</fullName>
    </submittedName>
</protein>
<reference evidence="4" key="1">
    <citation type="submission" date="2023-03" db="EMBL/GenBank/DDBJ databases">
        <title>Andean soil-derived lignocellulolytic bacterial consortium as a source of novel taxa and putative plastic-active enzymes.</title>
        <authorList>
            <person name="Diaz-Garcia L."/>
            <person name="Chuvochina M."/>
            <person name="Feuerriegel G."/>
            <person name="Bunk B."/>
            <person name="Sproer C."/>
            <person name="Streit W.R."/>
            <person name="Rodriguez L.M."/>
            <person name="Overmann J."/>
            <person name="Jimenez D.J."/>
        </authorList>
    </citation>
    <scope>NUCLEOTIDE SEQUENCE</scope>
    <source>
        <strain evidence="4">MAG 4610</strain>
    </source>
</reference>
<feature type="region of interest" description="Disordered" evidence="3">
    <location>
        <begin position="1"/>
        <end position="25"/>
    </location>
</feature>
<dbReference type="GO" id="GO:0044781">
    <property type="term" value="P:bacterial-type flagellum organization"/>
    <property type="evidence" value="ECO:0007669"/>
    <property type="project" value="UniProtKB-KW"/>
</dbReference>
<proteinExistence type="inferred from homology"/>
<keyword evidence="4" id="KW-0282">Flagellum</keyword>
<name>A0AAJ6B2D8_9MICO</name>
<evidence type="ECO:0000256" key="3">
    <source>
        <dbReference type="SAM" id="MobiDB-lite"/>
    </source>
</evidence>
<feature type="compositionally biased region" description="Low complexity" evidence="3">
    <location>
        <begin position="1"/>
        <end position="21"/>
    </location>
</feature>
<evidence type="ECO:0000313" key="5">
    <source>
        <dbReference type="Proteomes" id="UP001213972"/>
    </source>
</evidence>
<organism evidence="4 5">
    <name type="scientific">Candidatus Microbacterium phytovorans</name>
    <dbReference type="NCBI Taxonomy" id="3121374"/>
    <lineage>
        <taxon>Bacteria</taxon>
        <taxon>Bacillati</taxon>
        <taxon>Actinomycetota</taxon>
        <taxon>Actinomycetes</taxon>
        <taxon>Micrococcales</taxon>
        <taxon>Microbacteriaceae</taxon>
        <taxon>Microbacterium</taxon>
    </lineage>
</organism>